<keyword evidence="6" id="KW-0812">Transmembrane</keyword>
<protein>
    <submittedName>
        <fullName evidence="7">Leucine Rich Repeat</fullName>
    </submittedName>
</protein>
<sequence length="830" mass="89384">MPAHDDESSQEDGEENLLDVIAKMQAMEAGGNGTVDDSTTNGITVGLDPQAEKAAARNSVGAALSTGEDPTTNGIAVGLNPQTEKAAARNSVGAAISTGEALPRAESSKGDKVPAALSMAGDTIAVGVLNVEDGCPKDEGQKGGKSSNAIPSAPTEQDGRPLENGRENVGPAPVPLRRGTNHPTSRPGAVAVGGTGISAAAPAAPPEAAQGNFHQQAQTVTNDGIARARLVNTDEEENRQNADPVREGDLRMSIGNSKTDGREAFKAIFLISIVGFIVLGLVLGLTGEKDEETVAPTSLPTSAPSLAPTAYSDTLDLPDYTQEAILDDSNSSQARAYSWLMEDPNLESYPDWRVLQRFALATFYYSTGGTDWTINDNWLNHSQDECKDWAFRTDTDGFDPTTRDDKIIVNSPCDANGRYQYLLMSGNNLAGSVPQEVGLLSSLLIFEFSKNDLGGSTLPSEIGLLTNLLRMTADRSYLDGTVPTEIGLMTGLIELFLGYNPFPSPIPSEIANIRGLKKINLNRAGFTGTFPPELYTLTDMQVFNVHGLLGITEASLKGIEQMTDLIGFSCHNFPLNGTAMPTELGLLTKLMHLNLWDTGFTGTVPSELLHLTVLERLDIDDNKLTGTFPGFLLELTTLEMILYNGNFFTGTIPAVAWENMTKLDYLFLSNNLLSGTIPTEFGLLESARYLLMEHNLFSGTLPTEIGNLTALKELWVHGTDITGTVPTEYEEIPELELITLSNTLLTGSIPNGICDSLMEVTWGCETRFDEKLHKGKSCVVSPVTVCVFVFYISVLVACPGLLTWMSWCLLRWSSHSSFCSLILKSCYRIQ</sequence>
<keyword evidence="4" id="KW-0067">ATP-binding</keyword>
<dbReference type="InterPro" id="IPR050647">
    <property type="entry name" value="Plant_LRR-RLKs"/>
</dbReference>
<evidence type="ECO:0000256" key="2">
    <source>
        <dbReference type="ARBA" id="ARBA00022737"/>
    </source>
</evidence>
<evidence type="ECO:0000256" key="6">
    <source>
        <dbReference type="SAM" id="Phobius"/>
    </source>
</evidence>
<feature type="transmembrane region" description="Helical" evidence="6">
    <location>
        <begin position="788"/>
        <end position="810"/>
    </location>
</feature>
<name>A0A9N8E4E2_9STRA</name>
<dbReference type="Gene3D" id="3.80.10.10">
    <property type="entry name" value="Ribonuclease Inhibitor"/>
    <property type="match status" value="3"/>
</dbReference>
<evidence type="ECO:0000256" key="5">
    <source>
        <dbReference type="SAM" id="MobiDB-lite"/>
    </source>
</evidence>
<evidence type="ECO:0000313" key="7">
    <source>
        <dbReference type="EMBL" id="CAB9513690.1"/>
    </source>
</evidence>
<organism evidence="7 8">
    <name type="scientific">Seminavis robusta</name>
    <dbReference type="NCBI Taxonomy" id="568900"/>
    <lineage>
        <taxon>Eukaryota</taxon>
        <taxon>Sar</taxon>
        <taxon>Stramenopiles</taxon>
        <taxon>Ochrophyta</taxon>
        <taxon>Bacillariophyta</taxon>
        <taxon>Bacillariophyceae</taxon>
        <taxon>Bacillariophycidae</taxon>
        <taxon>Naviculales</taxon>
        <taxon>Naviculaceae</taxon>
        <taxon>Seminavis</taxon>
    </lineage>
</organism>
<accession>A0A9N8E4E2</accession>
<dbReference type="OrthoDB" id="38453at2759"/>
<evidence type="ECO:0000256" key="4">
    <source>
        <dbReference type="ARBA" id="ARBA00022840"/>
    </source>
</evidence>
<keyword evidence="8" id="KW-1185">Reference proteome</keyword>
<feature type="compositionally biased region" description="Basic and acidic residues" evidence="5">
    <location>
        <begin position="157"/>
        <end position="166"/>
    </location>
</feature>
<dbReference type="AlphaFoldDB" id="A0A9N8E4E2"/>
<dbReference type="FunFam" id="3.80.10.10:FF:000041">
    <property type="entry name" value="LRR receptor-like serine/threonine-protein kinase ERECTA"/>
    <property type="match status" value="1"/>
</dbReference>
<gene>
    <name evidence="7" type="ORF">SEMRO_606_G174530.1</name>
</gene>
<dbReference type="SUPFAM" id="SSF52058">
    <property type="entry name" value="L domain-like"/>
    <property type="match status" value="1"/>
</dbReference>
<dbReference type="PANTHER" id="PTHR48056:SF81">
    <property type="entry name" value="RECEPTOR PROTEIN-TYROSINE KINASE CEPR1"/>
    <property type="match status" value="1"/>
</dbReference>
<feature type="transmembrane region" description="Helical" evidence="6">
    <location>
        <begin position="267"/>
        <end position="287"/>
    </location>
</feature>
<feature type="region of interest" description="Disordered" evidence="5">
    <location>
        <begin position="132"/>
        <end position="187"/>
    </location>
</feature>
<dbReference type="InterPro" id="IPR032675">
    <property type="entry name" value="LRR_dom_sf"/>
</dbReference>
<keyword evidence="6" id="KW-0472">Membrane</keyword>
<proteinExistence type="predicted"/>
<keyword evidence="3" id="KW-0547">Nucleotide-binding</keyword>
<evidence type="ECO:0000313" key="8">
    <source>
        <dbReference type="Proteomes" id="UP001153069"/>
    </source>
</evidence>
<dbReference type="InterPro" id="IPR001611">
    <property type="entry name" value="Leu-rich_rpt"/>
</dbReference>
<dbReference type="Pfam" id="PF00560">
    <property type="entry name" value="LRR_1"/>
    <property type="match status" value="1"/>
</dbReference>
<dbReference type="GO" id="GO:0005524">
    <property type="term" value="F:ATP binding"/>
    <property type="evidence" value="ECO:0007669"/>
    <property type="project" value="UniProtKB-KW"/>
</dbReference>
<evidence type="ECO:0000256" key="3">
    <source>
        <dbReference type="ARBA" id="ARBA00022741"/>
    </source>
</evidence>
<evidence type="ECO:0000256" key="1">
    <source>
        <dbReference type="ARBA" id="ARBA00022614"/>
    </source>
</evidence>
<keyword evidence="6" id="KW-1133">Transmembrane helix</keyword>
<keyword evidence="2" id="KW-0677">Repeat</keyword>
<dbReference type="EMBL" id="CAICTM010000605">
    <property type="protein sequence ID" value="CAB9513690.1"/>
    <property type="molecule type" value="Genomic_DNA"/>
</dbReference>
<dbReference type="Proteomes" id="UP001153069">
    <property type="component" value="Unassembled WGS sequence"/>
</dbReference>
<reference evidence="7" key="1">
    <citation type="submission" date="2020-06" db="EMBL/GenBank/DDBJ databases">
        <authorList>
            <consortium name="Plant Systems Biology data submission"/>
        </authorList>
    </citation>
    <scope>NUCLEOTIDE SEQUENCE</scope>
    <source>
        <strain evidence="7">D6</strain>
    </source>
</reference>
<comment type="caution">
    <text evidence="7">The sequence shown here is derived from an EMBL/GenBank/DDBJ whole genome shotgun (WGS) entry which is preliminary data.</text>
</comment>
<keyword evidence="1" id="KW-0433">Leucine-rich repeat</keyword>
<dbReference type="PANTHER" id="PTHR48056">
    <property type="entry name" value="LRR RECEPTOR-LIKE SERINE/THREONINE-PROTEIN KINASE-RELATED"/>
    <property type="match status" value="1"/>
</dbReference>